<name>A0A2P2QYX9_RHIMU</name>
<evidence type="ECO:0000313" key="1">
    <source>
        <dbReference type="EMBL" id="MBX72183.1"/>
    </source>
</evidence>
<dbReference type="EMBL" id="GGEC01091699">
    <property type="protein sequence ID" value="MBX72183.1"/>
    <property type="molecule type" value="Transcribed_RNA"/>
</dbReference>
<organism evidence="1">
    <name type="scientific">Rhizophora mucronata</name>
    <name type="common">Asiatic mangrove</name>
    <dbReference type="NCBI Taxonomy" id="61149"/>
    <lineage>
        <taxon>Eukaryota</taxon>
        <taxon>Viridiplantae</taxon>
        <taxon>Streptophyta</taxon>
        <taxon>Embryophyta</taxon>
        <taxon>Tracheophyta</taxon>
        <taxon>Spermatophyta</taxon>
        <taxon>Magnoliopsida</taxon>
        <taxon>eudicotyledons</taxon>
        <taxon>Gunneridae</taxon>
        <taxon>Pentapetalae</taxon>
        <taxon>rosids</taxon>
        <taxon>fabids</taxon>
        <taxon>Malpighiales</taxon>
        <taxon>Rhizophoraceae</taxon>
        <taxon>Rhizophora</taxon>
    </lineage>
</organism>
<sequence length="23" mass="3003">MVKNLFFLWKKEASHRRNIYRKH</sequence>
<dbReference type="AlphaFoldDB" id="A0A2P2QYX9"/>
<proteinExistence type="predicted"/>
<protein>
    <submittedName>
        <fullName evidence="1">Uncharacterized protein</fullName>
    </submittedName>
</protein>
<reference evidence="1" key="1">
    <citation type="submission" date="2018-02" db="EMBL/GenBank/DDBJ databases">
        <title>Rhizophora mucronata_Transcriptome.</title>
        <authorList>
            <person name="Meera S.P."/>
            <person name="Sreeshan A."/>
            <person name="Augustine A."/>
        </authorList>
    </citation>
    <scope>NUCLEOTIDE SEQUENCE</scope>
    <source>
        <tissue evidence="1">Leaf</tissue>
    </source>
</reference>
<accession>A0A2P2QYX9</accession>